<organism evidence="2 3">
    <name type="scientific">Trichoderma longibrachiatum ATCC 18648</name>
    <dbReference type="NCBI Taxonomy" id="983965"/>
    <lineage>
        <taxon>Eukaryota</taxon>
        <taxon>Fungi</taxon>
        <taxon>Dikarya</taxon>
        <taxon>Ascomycota</taxon>
        <taxon>Pezizomycotina</taxon>
        <taxon>Sordariomycetes</taxon>
        <taxon>Hypocreomycetidae</taxon>
        <taxon>Hypocreales</taxon>
        <taxon>Hypocreaceae</taxon>
        <taxon>Trichoderma</taxon>
    </lineage>
</organism>
<evidence type="ECO:0000256" key="1">
    <source>
        <dbReference type="SAM" id="MobiDB-lite"/>
    </source>
</evidence>
<gene>
    <name evidence="2" type="ORF">M440DRAFT_228762</name>
</gene>
<evidence type="ECO:0000313" key="2">
    <source>
        <dbReference type="EMBL" id="PTB79104.1"/>
    </source>
</evidence>
<protein>
    <submittedName>
        <fullName evidence="2">Uncharacterized protein</fullName>
    </submittedName>
</protein>
<evidence type="ECO:0000313" key="3">
    <source>
        <dbReference type="Proteomes" id="UP000240760"/>
    </source>
</evidence>
<dbReference type="Proteomes" id="UP000240760">
    <property type="component" value="Unassembled WGS sequence"/>
</dbReference>
<dbReference type="AlphaFoldDB" id="A0A2T4CC37"/>
<sequence length="211" mass="24297">MAGHDSSLFVACMRSRAARTGAREARRWCRWERRNEEQTVELKHFSFAKCRELHSERAVEIPIQSLVVVRKKEDEAPHTACGMTSYAMGSSSSIWPSHVGPLLPIPCHPSHHGQLRSFMQPSNSFLSPLFFLLCCLSLQSFRASWRAEPASLVSFPAVDTPRKFHSFFFFLQKITAERFPPLLVPKTPRQKPSRNHSIDSAIARRRWRRRP</sequence>
<proteinExistence type="predicted"/>
<dbReference type="EMBL" id="KZ679128">
    <property type="protein sequence ID" value="PTB79104.1"/>
    <property type="molecule type" value="Genomic_DNA"/>
</dbReference>
<keyword evidence="3" id="KW-1185">Reference proteome</keyword>
<feature type="region of interest" description="Disordered" evidence="1">
    <location>
        <begin position="184"/>
        <end position="211"/>
    </location>
</feature>
<accession>A0A2T4CC37</accession>
<name>A0A2T4CC37_TRILO</name>
<reference evidence="2 3" key="1">
    <citation type="submission" date="2016-07" db="EMBL/GenBank/DDBJ databases">
        <title>Multiple horizontal gene transfer events from other fungi enriched the ability of initially mycotrophic Trichoderma (Ascomycota) to feed on dead plant biomass.</title>
        <authorList>
            <consortium name="DOE Joint Genome Institute"/>
            <person name="Aerts A."/>
            <person name="Atanasova L."/>
            <person name="Chenthamara K."/>
            <person name="Zhang J."/>
            <person name="Grujic M."/>
            <person name="Henrissat B."/>
            <person name="Kuo A."/>
            <person name="Salamov A."/>
            <person name="Lipzen A."/>
            <person name="Labutti K."/>
            <person name="Barry K."/>
            <person name="Miao Y."/>
            <person name="Rahimi M.J."/>
            <person name="Shen Q."/>
            <person name="Grigoriev I.V."/>
            <person name="Kubicek C.P."/>
            <person name="Druzhinina I.S."/>
        </authorList>
    </citation>
    <scope>NUCLEOTIDE SEQUENCE [LARGE SCALE GENOMIC DNA]</scope>
    <source>
        <strain evidence="2 3">ATCC 18648</strain>
    </source>
</reference>